<dbReference type="CDD" id="cd06579">
    <property type="entry name" value="TM_PBP1_transp_AraH_like"/>
    <property type="match status" value="1"/>
</dbReference>
<evidence type="ECO:0000256" key="9">
    <source>
        <dbReference type="ARBA" id="ARBA00025439"/>
    </source>
</evidence>
<evidence type="ECO:0000256" key="3">
    <source>
        <dbReference type="ARBA" id="ARBA00022448"/>
    </source>
</evidence>
<keyword evidence="14" id="KW-1185">Reference proteome</keyword>
<evidence type="ECO:0000313" key="13">
    <source>
        <dbReference type="EMBL" id="GAA1730786.1"/>
    </source>
</evidence>
<comment type="caution">
    <text evidence="13">The sequence shown here is derived from an EMBL/GenBank/DDBJ whole genome shotgun (WGS) entry which is preliminary data.</text>
</comment>
<keyword evidence="7 12" id="KW-1133">Transmembrane helix</keyword>
<evidence type="ECO:0000256" key="7">
    <source>
        <dbReference type="ARBA" id="ARBA00022989"/>
    </source>
</evidence>
<evidence type="ECO:0000256" key="5">
    <source>
        <dbReference type="ARBA" id="ARBA00022519"/>
    </source>
</evidence>
<evidence type="ECO:0000256" key="11">
    <source>
        <dbReference type="SAM" id="MobiDB-lite"/>
    </source>
</evidence>
<keyword evidence="8 12" id="KW-0472">Membrane</keyword>
<feature type="transmembrane region" description="Helical" evidence="12">
    <location>
        <begin position="163"/>
        <end position="183"/>
    </location>
</feature>
<comment type="function">
    <text evidence="9">Part of the ABC transporter complex LsrABCD involved in autoinducer 2 (AI-2) import. Probably responsible for the translocation of the substrate across the membrane.</text>
</comment>
<feature type="compositionally biased region" description="Low complexity" evidence="11">
    <location>
        <begin position="319"/>
        <end position="328"/>
    </location>
</feature>
<evidence type="ECO:0000256" key="8">
    <source>
        <dbReference type="ARBA" id="ARBA00023136"/>
    </source>
</evidence>
<evidence type="ECO:0000256" key="10">
    <source>
        <dbReference type="ARBA" id="ARBA00039382"/>
    </source>
</evidence>
<evidence type="ECO:0000313" key="14">
    <source>
        <dbReference type="Proteomes" id="UP001501138"/>
    </source>
</evidence>
<keyword evidence="3" id="KW-0813">Transport</keyword>
<evidence type="ECO:0000256" key="2">
    <source>
        <dbReference type="ARBA" id="ARBA00011262"/>
    </source>
</evidence>
<dbReference type="EMBL" id="BAAAPM010000005">
    <property type="protein sequence ID" value="GAA1730786.1"/>
    <property type="molecule type" value="Genomic_DNA"/>
</dbReference>
<dbReference type="InterPro" id="IPR001851">
    <property type="entry name" value="ABC_transp_permease"/>
</dbReference>
<gene>
    <name evidence="13" type="ORF">GCM10009809_27910</name>
</gene>
<dbReference type="Pfam" id="PF02653">
    <property type="entry name" value="BPD_transp_2"/>
    <property type="match status" value="1"/>
</dbReference>
<sequence length="339" mass="34048">MSARIAELLRRQTTTLALVVVAGVAVLAIQSGGEFLAPISVTTFFEFLAIPIVIGLAQMATLAVGQMNLAVGSIGGFAACLAGVLAADLGLPGWLAGLAAVLVGLVAGVLNGVIVVLTQINGFVVTLATMTILAGAQYALVGTRTITSASWAGLQSLGDLRPLGIPLIFWFAVVLAVALSAAYRHLLPAREMLASGGNPLAATLSGISNSRALITAHGLSGLLCGIAALLVMVSLPGVNKSIGGDWLLASFAAPIIGGVSLTGGSVAVLGTVLAATIVRLVDSARAAFQLDPSWVNLVIGAVVLGTVALDRFRSRAPRAAAPTTTGPVPRRPVVEGAAS</sequence>
<feature type="transmembrane region" description="Helical" evidence="12">
    <location>
        <begin position="255"/>
        <end position="281"/>
    </location>
</feature>
<dbReference type="PANTHER" id="PTHR32196:SF29">
    <property type="entry name" value="AUTOINDUCER 2 IMPORT SYSTEM PERMEASE PROTEIN LSRC"/>
    <property type="match status" value="1"/>
</dbReference>
<name>A0ABN2JN59_9MICO</name>
<feature type="transmembrane region" description="Helical" evidence="12">
    <location>
        <begin position="93"/>
        <end position="117"/>
    </location>
</feature>
<feature type="transmembrane region" description="Helical" evidence="12">
    <location>
        <begin position="212"/>
        <end position="235"/>
    </location>
</feature>
<feature type="transmembrane region" description="Helical" evidence="12">
    <location>
        <begin position="69"/>
        <end position="87"/>
    </location>
</feature>
<dbReference type="Proteomes" id="UP001501138">
    <property type="component" value="Unassembled WGS sequence"/>
</dbReference>
<evidence type="ECO:0000256" key="4">
    <source>
        <dbReference type="ARBA" id="ARBA00022475"/>
    </source>
</evidence>
<feature type="transmembrane region" description="Helical" evidence="12">
    <location>
        <begin position="124"/>
        <end position="143"/>
    </location>
</feature>
<dbReference type="RefSeq" id="WP_344249055.1">
    <property type="nucleotide sequence ID" value="NZ_BAAAPM010000005.1"/>
</dbReference>
<accession>A0ABN2JN59</accession>
<comment type="subunit">
    <text evidence="2">The complex is composed of two ATP-binding proteins (LsrA), two transmembrane proteins (LsrC and LsrD) and a solute-binding protein (LsrB).</text>
</comment>
<keyword evidence="5" id="KW-0997">Cell inner membrane</keyword>
<feature type="region of interest" description="Disordered" evidence="11">
    <location>
        <begin position="319"/>
        <end position="339"/>
    </location>
</feature>
<proteinExistence type="predicted"/>
<comment type="subcellular location">
    <subcellularLocation>
        <location evidence="1">Cell membrane</location>
        <topology evidence="1">Multi-pass membrane protein</topology>
    </subcellularLocation>
</comment>
<evidence type="ECO:0000256" key="6">
    <source>
        <dbReference type="ARBA" id="ARBA00022692"/>
    </source>
</evidence>
<evidence type="ECO:0000256" key="12">
    <source>
        <dbReference type="SAM" id="Phobius"/>
    </source>
</evidence>
<reference evidence="13 14" key="1">
    <citation type="journal article" date="2019" name="Int. J. Syst. Evol. Microbiol.">
        <title>The Global Catalogue of Microorganisms (GCM) 10K type strain sequencing project: providing services to taxonomists for standard genome sequencing and annotation.</title>
        <authorList>
            <consortium name="The Broad Institute Genomics Platform"/>
            <consortium name="The Broad Institute Genome Sequencing Center for Infectious Disease"/>
            <person name="Wu L."/>
            <person name="Ma J."/>
        </authorList>
    </citation>
    <scope>NUCLEOTIDE SEQUENCE [LARGE SCALE GENOMIC DNA]</scope>
    <source>
        <strain evidence="13 14">JCM 15589</strain>
    </source>
</reference>
<feature type="transmembrane region" description="Helical" evidence="12">
    <location>
        <begin position="12"/>
        <end position="29"/>
    </location>
</feature>
<keyword evidence="6 12" id="KW-0812">Transmembrane</keyword>
<feature type="transmembrane region" description="Helical" evidence="12">
    <location>
        <begin position="35"/>
        <end position="57"/>
    </location>
</feature>
<keyword evidence="4" id="KW-1003">Cell membrane</keyword>
<protein>
    <recommendedName>
        <fullName evidence="10">Autoinducer 2 import system permease protein LsrC</fullName>
    </recommendedName>
</protein>
<organism evidence="13 14">
    <name type="scientific">Isoptericola hypogeus</name>
    <dbReference type="NCBI Taxonomy" id="300179"/>
    <lineage>
        <taxon>Bacteria</taxon>
        <taxon>Bacillati</taxon>
        <taxon>Actinomycetota</taxon>
        <taxon>Actinomycetes</taxon>
        <taxon>Micrococcales</taxon>
        <taxon>Promicromonosporaceae</taxon>
        <taxon>Isoptericola</taxon>
    </lineage>
</organism>
<dbReference type="PANTHER" id="PTHR32196">
    <property type="entry name" value="ABC TRANSPORTER PERMEASE PROTEIN YPHD-RELATED-RELATED"/>
    <property type="match status" value="1"/>
</dbReference>
<evidence type="ECO:0000256" key="1">
    <source>
        <dbReference type="ARBA" id="ARBA00004651"/>
    </source>
</evidence>